<dbReference type="FunFam" id="3.40.33.10:FF:000038">
    <property type="entry name" value="Predicted protein"/>
    <property type="match status" value="4"/>
</dbReference>
<gene>
    <name evidence="4" type="ORF">NEMVEDRAFT_v1g209669</name>
</gene>
<feature type="signal peptide" evidence="2">
    <location>
        <begin position="1"/>
        <end position="24"/>
    </location>
</feature>
<feature type="domain" description="SCP" evidence="3">
    <location>
        <begin position="524"/>
        <end position="657"/>
    </location>
</feature>
<evidence type="ECO:0000256" key="1">
    <source>
        <dbReference type="SAM" id="MobiDB-lite"/>
    </source>
</evidence>
<dbReference type="AlphaFoldDB" id="A7SBE5"/>
<dbReference type="PhylomeDB" id="A7SBE5"/>
<keyword evidence="2" id="KW-0732">Signal</keyword>
<feature type="compositionally biased region" description="Pro residues" evidence="1">
    <location>
        <begin position="281"/>
        <end position="290"/>
    </location>
</feature>
<dbReference type="HOGENOM" id="CLU_331307_0_0_1"/>
<organism evidence="4 5">
    <name type="scientific">Nematostella vectensis</name>
    <name type="common">Starlet sea anemone</name>
    <dbReference type="NCBI Taxonomy" id="45351"/>
    <lineage>
        <taxon>Eukaryota</taxon>
        <taxon>Metazoa</taxon>
        <taxon>Cnidaria</taxon>
        <taxon>Anthozoa</taxon>
        <taxon>Hexacorallia</taxon>
        <taxon>Actiniaria</taxon>
        <taxon>Edwardsiidae</taxon>
        <taxon>Nematostella</taxon>
    </lineage>
</organism>
<dbReference type="EMBL" id="DS469615">
    <property type="protein sequence ID" value="EDO39011.1"/>
    <property type="molecule type" value="Genomic_DNA"/>
</dbReference>
<dbReference type="SUPFAM" id="SSF55797">
    <property type="entry name" value="PR-1-like"/>
    <property type="match status" value="4"/>
</dbReference>
<feature type="region of interest" description="Disordered" evidence="1">
    <location>
        <begin position="485"/>
        <end position="516"/>
    </location>
</feature>
<dbReference type="Gene3D" id="3.40.33.10">
    <property type="entry name" value="CAP"/>
    <property type="match status" value="4"/>
</dbReference>
<feature type="chain" id="PRO_5002715160" description="SCP domain-containing protein" evidence="2">
    <location>
        <begin position="25"/>
        <end position="865"/>
    </location>
</feature>
<feature type="domain" description="SCP" evidence="3">
    <location>
        <begin position="711"/>
        <end position="843"/>
    </location>
</feature>
<feature type="domain" description="SCP" evidence="3">
    <location>
        <begin position="102"/>
        <end position="235"/>
    </location>
</feature>
<feature type="compositionally biased region" description="Low complexity" evidence="1">
    <location>
        <begin position="267"/>
        <end position="280"/>
    </location>
</feature>
<protein>
    <recommendedName>
        <fullName evidence="3">SCP domain-containing protein</fullName>
    </recommendedName>
</protein>
<keyword evidence="5" id="KW-1185">Reference proteome</keyword>
<proteinExistence type="predicted"/>
<feature type="compositionally biased region" description="Pro residues" evidence="1">
    <location>
        <begin position="492"/>
        <end position="501"/>
    </location>
</feature>
<dbReference type="CDD" id="cd05382">
    <property type="entry name" value="CAP_GAPR1-like"/>
    <property type="match status" value="4"/>
</dbReference>
<feature type="domain" description="SCP" evidence="3">
    <location>
        <begin position="313"/>
        <end position="446"/>
    </location>
</feature>
<dbReference type="Pfam" id="PF00188">
    <property type="entry name" value="CAP"/>
    <property type="match status" value="4"/>
</dbReference>
<dbReference type="InterPro" id="IPR034113">
    <property type="entry name" value="SCP_GAPR1-like"/>
</dbReference>
<evidence type="ECO:0000313" key="4">
    <source>
        <dbReference type="EMBL" id="EDO39011.1"/>
    </source>
</evidence>
<dbReference type="STRING" id="45351.A7SBE5"/>
<feature type="region of interest" description="Disordered" evidence="1">
    <location>
        <begin position="259"/>
        <end position="306"/>
    </location>
</feature>
<dbReference type="SMART" id="SM00198">
    <property type="entry name" value="SCP"/>
    <property type="match status" value="4"/>
</dbReference>
<dbReference type="InterPro" id="IPR035940">
    <property type="entry name" value="CAP_sf"/>
</dbReference>
<evidence type="ECO:0000256" key="2">
    <source>
        <dbReference type="SAM" id="SignalP"/>
    </source>
</evidence>
<dbReference type="InterPro" id="IPR001283">
    <property type="entry name" value="CRISP-related"/>
</dbReference>
<dbReference type="GO" id="GO:0005615">
    <property type="term" value="C:extracellular space"/>
    <property type="evidence" value="ECO:0000318"/>
    <property type="project" value="GO_Central"/>
</dbReference>
<reference evidence="4 5" key="1">
    <citation type="journal article" date="2007" name="Science">
        <title>Sea anemone genome reveals ancestral eumetazoan gene repertoire and genomic organization.</title>
        <authorList>
            <person name="Putnam N.H."/>
            <person name="Srivastava M."/>
            <person name="Hellsten U."/>
            <person name="Dirks B."/>
            <person name="Chapman J."/>
            <person name="Salamov A."/>
            <person name="Terry A."/>
            <person name="Shapiro H."/>
            <person name="Lindquist E."/>
            <person name="Kapitonov V.V."/>
            <person name="Jurka J."/>
            <person name="Genikhovich G."/>
            <person name="Grigoriev I.V."/>
            <person name="Lucas S.M."/>
            <person name="Steele R.E."/>
            <person name="Finnerty J.R."/>
            <person name="Technau U."/>
            <person name="Martindale M.Q."/>
            <person name="Rokhsar D.S."/>
        </authorList>
    </citation>
    <scope>NUCLEOTIDE SEQUENCE [LARGE SCALE GENOMIC DNA]</scope>
    <source>
        <strain evidence="5">CH2 X CH6</strain>
    </source>
</reference>
<accession>A7SBE5</accession>
<dbReference type="InParanoid" id="A7SBE5"/>
<name>A7SBE5_NEMVE</name>
<dbReference type="eggNOG" id="KOG3017">
    <property type="taxonomic scope" value="Eukaryota"/>
</dbReference>
<sequence length="865" mass="94979">MAASQLEFIVLMVVLTTTTITTSGFPTVTDQVGPQNHPQVASAVMSQDVPQPAPQVTPISTSTAPLDAQQDVNAAPQVAPLNQVAPEVAPQPSPDVAPSSPEYQLNALNRHNYYRSIHNAPAMQLDKELSRYASTWAAKMAQSGTLTRGYRGDVGSNTKIECDGTQDDGIQVVDSWYKDVCNYDFNTHQPVIGLFSQLVWKSSTSLGIGRSRGNYRGFACTYWVAVYKPPGNYEISREWNVDKGSFDWNAVCNPDSGQITAPPPVTAAPVPVTSTAATPETAPPTPPATGAPPEVTTTPTPPVTTQQADNYQEYQLNALNRHNYYRRIHNAPAMQLDKELSRYASTWAAKMAQSGTLTRGYRGDVGSNTKIECDGTQDDGIQVVDSWYKDVCNYNFNTHQPVIGLFSQLVWKSSTSLGIGRSRGNYGGFACTYWVAVYKPPGNYEISREWNVDKGSFDWNAVCNPDSGQITAPPPVTAAPVPVTNTAATPETAPPTPPATGAPPEVTTTPTPPVTTQQADNYQEYQLNALNRHNYYRSIHNAPAMQLDKELSRYASTWAAKMAQSGTLTRGYRGDVGSNTKIECDGTQDDGIQVVDSWYKDVCNYDFNAHQPVIGLFSQLVWKSSTSLGIGRSRGNYRGFACTYWVAVYKPPGNYEISREWNVDRGRFDWNAVCNPYSGQTTASPPVTAVPAPVTTTPAVVTTTSTSNSQDFQVNALNRHNYYRHIHNAPPMQLDKELSGYASAWAAKMARSHMIRTNRRGHLGQNVAVACDDRQADGIDVVDRWYKDVCNYNFNSHQPVGLFSQLVWKSSTQLGIGRSRGMFGGFDCTYWAAYYKPTGNMIGTEKWNVDKGSFDRNAVCKDMPV</sequence>
<dbReference type="OMA" id="WYKDVCN"/>
<dbReference type="PANTHER" id="PTHR10334">
    <property type="entry name" value="CYSTEINE-RICH SECRETORY PROTEIN-RELATED"/>
    <property type="match status" value="1"/>
</dbReference>
<dbReference type="Proteomes" id="UP000001593">
    <property type="component" value="Unassembled WGS sequence"/>
</dbReference>
<evidence type="ECO:0000313" key="5">
    <source>
        <dbReference type="Proteomes" id="UP000001593"/>
    </source>
</evidence>
<evidence type="ECO:0000259" key="3">
    <source>
        <dbReference type="SMART" id="SM00198"/>
    </source>
</evidence>
<dbReference type="InterPro" id="IPR014044">
    <property type="entry name" value="CAP_dom"/>
</dbReference>